<organism evidence="1 2">
    <name type="scientific">Amycolatopsis saalfeldensis</name>
    <dbReference type="NCBI Taxonomy" id="394193"/>
    <lineage>
        <taxon>Bacteria</taxon>
        <taxon>Bacillati</taxon>
        <taxon>Actinomycetota</taxon>
        <taxon>Actinomycetes</taxon>
        <taxon>Pseudonocardiales</taxon>
        <taxon>Pseudonocardiaceae</taxon>
        <taxon>Amycolatopsis</taxon>
    </lineage>
</organism>
<gene>
    <name evidence="1" type="ORF">SAMN04489732_102383</name>
</gene>
<dbReference type="RefSeq" id="WP_091613866.1">
    <property type="nucleotide sequence ID" value="NZ_FOEF01000002.1"/>
</dbReference>
<dbReference type="Proteomes" id="UP000198582">
    <property type="component" value="Unassembled WGS sequence"/>
</dbReference>
<accession>A0A1H8T165</accession>
<reference evidence="1 2" key="1">
    <citation type="submission" date="2016-10" db="EMBL/GenBank/DDBJ databases">
        <authorList>
            <person name="de Groot N.N."/>
        </authorList>
    </citation>
    <scope>NUCLEOTIDE SEQUENCE [LARGE SCALE GENOMIC DNA]</scope>
    <source>
        <strain evidence="1 2">DSM 44993</strain>
    </source>
</reference>
<dbReference type="EMBL" id="FOEF01000002">
    <property type="protein sequence ID" value="SEO84720.1"/>
    <property type="molecule type" value="Genomic_DNA"/>
</dbReference>
<dbReference type="OrthoDB" id="3701114at2"/>
<dbReference type="STRING" id="394193.SAMN04489732_102383"/>
<sequence length="113" mass="12583">MTGNPVDRWLSGTKLASGGADRLTKMQLATQLGHDVPPEVLSQWGHEIVIARRVVDQSEPAFIAEARRQGWSWERIADRLGLPAAEAAEQRQTVLEAELTRTHPRNLPGAWRP</sequence>
<name>A0A1H8T165_9PSEU</name>
<protein>
    <submittedName>
        <fullName evidence="1">Uncharacterized protein</fullName>
    </submittedName>
</protein>
<evidence type="ECO:0000313" key="2">
    <source>
        <dbReference type="Proteomes" id="UP000198582"/>
    </source>
</evidence>
<keyword evidence="2" id="KW-1185">Reference proteome</keyword>
<proteinExistence type="predicted"/>
<evidence type="ECO:0000313" key="1">
    <source>
        <dbReference type="EMBL" id="SEO84720.1"/>
    </source>
</evidence>
<dbReference type="AlphaFoldDB" id="A0A1H8T165"/>